<evidence type="ECO:0000256" key="2">
    <source>
        <dbReference type="SAM" id="MobiDB-lite"/>
    </source>
</evidence>
<dbReference type="FunFam" id="3.90.226.10:FF:000066">
    <property type="entry name" value="Enoyl-CoA hydratase"/>
    <property type="match status" value="1"/>
</dbReference>
<evidence type="ECO:0000313" key="3">
    <source>
        <dbReference type="EMBL" id="MBU4633969.1"/>
    </source>
</evidence>
<name>A0AAJ0ZL50_9PSED</name>
<dbReference type="PANTHER" id="PTHR42964:SF1">
    <property type="entry name" value="POLYKETIDE BIOSYNTHESIS ENOYL-COA HYDRATASE PKSH-RELATED"/>
    <property type="match status" value="1"/>
</dbReference>
<comment type="similarity">
    <text evidence="1">Belongs to the enoyl-CoA hydratase/isomerase family.</text>
</comment>
<evidence type="ECO:0000256" key="1">
    <source>
        <dbReference type="ARBA" id="ARBA00005254"/>
    </source>
</evidence>
<dbReference type="InterPro" id="IPR051683">
    <property type="entry name" value="Enoyl-CoA_Hydratase/Isomerase"/>
</dbReference>
<reference evidence="3" key="1">
    <citation type="submission" date="2020-12" db="EMBL/GenBank/DDBJ databases">
        <title>Generalized mutagenesis with transposon Tn5. A laboratory procedure for the identification of genes responsible for a bacterial phenotype and its regulation, illustrated with phenazine production in Pseudomonas chlororaphis.</title>
        <authorList>
            <person name="Muzio F."/>
            <person name="Sobrero P."/>
            <person name="Agaras B."/>
            <person name="Valverde C."/>
        </authorList>
    </citation>
    <scope>NUCLEOTIDE SEQUENCE</scope>
    <source>
        <strain evidence="3">SMMP3</strain>
    </source>
</reference>
<gene>
    <name evidence="3" type="ORF">I8747_14300</name>
</gene>
<dbReference type="GO" id="GO:0008300">
    <property type="term" value="P:isoprenoid catabolic process"/>
    <property type="evidence" value="ECO:0007669"/>
    <property type="project" value="TreeGrafter"/>
</dbReference>
<proteinExistence type="inferred from homology"/>
<dbReference type="PANTHER" id="PTHR42964">
    <property type="entry name" value="ENOYL-COA HYDRATASE"/>
    <property type="match status" value="1"/>
</dbReference>
<evidence type="ECO:0000313" key="4">
    <source>
        <dbReference type="Proteomes" id="UP000787568"/>
    </source>
</evidence>
<dbReference type="Proteomes" id="UP000787568">
    <property type="component" value="Unassembled WGS sequence"/>
</dbReference>
<sequence length="278" mass="29389">MSRLPACETLLLAPRGGVLHITLDRPDSRNAMSLQMVAELRTVLAAVRDDRDIRALVLRGAGGHFCAGGDLKDMANARTQGASAYQELNRAFGTLLEEAQHSPQVLIVLLQGAVLGGGFGLACVSDIAIADHQTQFGMPETSLGLLPAQITPFVVKRIGLTQARRLALTAARFDGHEAKRLGLVHFVENSPQALAERLDEVLAHVLCCAPEANAATKALLLASAEEPLAPLLDRAAEQFAAAVTGAEGIEGTMAFVQKRKPAWASEPPPEQTPPTSGT</sequence>
<dbReference type="InterPro" id="IPR001753">
    <property type="entry name" value="Enoyl-CoA_hydra/iso"/>
</dbReference>
<feature type="region of interest" description="Disordered" evidence="2">
    <location>
        <begin position="259"/>
        <end position="278"/>
    </location>
</feature>
<dbReference type="AlphaFoldDB" id="A0AAJ0ZL50"/>
<protein>
    <submittedName>
        <fullName evidence="3">Enoyl-CoA hydratase/isomerase family protein</fullName>
    </submittedName>
</protein>
<comment type="caution">
    <text evidence="3">The sequence shown here is derived from an EMBL/GenBank/DDBJ whole genome shotgun (WGS) entry which is preliminary data.</text>
</comment>
<organism evidence="3 4">
    <name type="scientific">Pseudomonas chlororaphis subsp. aurantiaca</name>
    <dbReference type="NCBI Taxonomy" id="86192"/>
    <lineage>
        <taxon>Bacteria</taxon>
        <taxon>Pseudomonadati</taxon>
        <taxon>Pseudomonadota</taxon>
        <taxon>Gammaproteobacteria</taxon>
        <taxon>Pseudomonadales</taxon>
        <taxon>Pseudomonadaceae</taxon>
        <taxon>Pseudomonas</taxon>
    </lineage>
</organism>
<dbReference type="EMBL" id="JAEEFW010000004">
    <property type="protein sequence ID" value="MBU4633969.1"/>
    <property type="molecule type" value="Genomic_DNA"/>
</dbReference>
<dbReference type="CDD" id="cd06558">
    <property type="entry name" value="crotonase-like"/>
    <property type="match status" value="1"/>
</dbReference>
<accession>A0AAJ0ZL50</accession>
<dbReference type="Pfam" id="PF00378">
    <property type="entry name" value="ECH_1"/>
    <property type="match status" value="1"/>
</dbReference>
<dbReference type="RefSeq" id="WP_216310831.1">
    <property type="nucleotide sequence ID" value="NZ_JAEEFW010000004.1"/>
</dbReference>